<protein>
    <recommendedName>
        <fullName evidence="1">non-specific serine/threonine protein kinase</fullName>
        <ecNumber evidence="1">2.7.11.1</ecNumber>
    </recommendedName>
</protein>
<dbReference type="GO" id="GO:0005524">
    <property type="term" value="F:ATP binding"/>
    <property type="evidence" value="ECO:0007669"/>
    <property type="project" value="UniProtKB-KW"/>
</dbReference>
<dbReference type="PROSITE" id="PS00108">
    <property type="entry name" value="PROTEIN_KINASE_ST"/>
    <property type="match status" value="1"/>
</dbReference>
<keyword evidence="5 10" id="KW-0418">Kinase</keyword>
<dbReference type="FunFam" id="1.10.510.10:FF:000258">
    <property type="entry name" value="Probable serine/threonine-protein kinase PBL8"/>
    <property type="match status" value="1"/>
</dbReference>
<feature type="compositionally biased region" description="Basic residues" evidence="8">
    <location>
        <begin position="396"/>
        <end position="413"/>
    </location>
</feature>
<evidence type="ECO:0000256" key="6">
    <source>
        <dbReference type="ARBA" id="ARBA00022821"/>
    </source>
</evidence>
<organism evidence="10 11">
    <name type="scientific">Cinnamomum micranthum f. kanehirae</name>
    <dbReference type="NCBI Taxonomy" id="337451"/>
    <lineage>
        <taxon>Eukaryota</taxon>
        <taxon>Viridiplantae</taxon>
        <taxon>Streptophyta</taxon>
        <taxon>Embryophyta</taxon>
        <taxon>Tracheophyta</taxon>
        <taxon>Spermatophyta</taxon>
        <taxon>Magnoliopsida</taxon>
        <taxon>Magnoliidae</taxon>
        <taxon>Laurales</taxon>
        <taxon>Lauraceae</taxon>
        <taxon>Cinnamomum</taxon>
    </lineage>
</organism>
<keyword evidence="11" id="KW-1185">Reference proteome</keyword>
<dbReference type="AlphaFoldDB" id="A0A443PYN6"/>
<proteinExistence type="predicted"/>
<evidence type="ECO:0000256" key="8">
    <source>
        <dbReference type="SAM" id="MobiDB-lite"/>
    </source>
</evidence>
<evidence type="ECO:0000313" key="10">
    <source>
        <dbReference type="EMBL" id="RWR95887.1"/>
    </source>
</evidence>
<dbReference type="FunFam" id="3.30.200.20:FF:000228">
    <property type="entry name" value="Serine/threonine-protein kinase BIK1"/>
    <property type="match status" value="1"/>
</dbReference>
<evidence type="ECO:0000256" key="2">
    <source>
        <dbReference type="ARBA" id="ARBA00022527"/>
    </source>
</evidence>
<dbReference type="SUPFAM" id="SSF56112">
    <property type="entry name" value="Protein kinase-like (PK-like)"/>
    <property type="match status" value="1"/>
</dbReference>
<evidence type="ECO:0000256" key="4">
    <source>
        <dbReference type="ARBA" id="ARBA00022741"/>
    </source>
</evidence>
<comment type="caution">
    <text evidence="10">The sequence shown here is derived from an EMBL/GenBank/DDBJ whole genome shotgun (WGS) entry which is preliminary data.</text>
</comment>
<gene>
    <name evidence="10" type="ORF">CKAN_02524700</name>
</gene>
<dbReference type="InterPro" id="IPR008271">
    <property type="entry name" value="Ser/Thr_kinase_AS"/>
</dbReference>
<keyword evidence="7" id="KW-0067">ATP-binding</keyword>
<dbReference type="InterPro" id="IPR011009">
    <property type="entry name" value="Kinase-like_dom_sf"/>
</dbReference>
<accession>A0A443PYN6</accession>
<dbReference type="Gene3D" id="1.10.510.10">
    <property type="entry name" value="Transferase(Phosphotransferase) domain 1"/>
    <property type="match status" value="1"/>
</dbReference>
<evidence type="ECO:0000259" key="9">
    <source>
        <dbReference type="PROSITE" id="PS50011"/>
    </source>
</evidence>
<evidence type="ECO:0000256" key="5">
    <source>
        <dbReference type="ARBA" id="ARBA00022777"/>
    </source>
</evidence>
<dbReference type="OrthoDB" id="4062651at2759"/>
<keyword evidence="2" id="KW-0723">Serine/threonine-protein kinase</keyword>
<keyword evidence="4" id="KW-0547">Nucleotide-binding</keyword>
<evidence type="ECO:0000313" key="11">
    <source>
        <dbReference type="Proteomes" id="UP000283530"/>
    </source>
</evidence>
<reference evidence="10 11" key="1">
    <citation type="journal article" date="2019" name="Nat. Plants">
        <title>Stout camphor tree genome fills gaps in understanding of flowering plant genome evolution.</title>
        <authorList>
            <person name="Chaw S.M."/>
            <person name="Liu Y.C."/>
            <person name="Wu Y.W."/>
            <person name="Wang H.Y."/>
            <person name="Lin C.I."/>
            <person name="Wu C.S."/>
            <person name="Ke H.M."/>
            <person name="Chang L.Y."/>
            <person name="Hsu C.Y."/>
            <person name="Yang H.T."/>
            <person name="Sudianto E."/>
            <person name="Hsu M.H."/>
            <person name="Wu K.P."/>
            <person name="Wang L.N."/>
            <person name="Leebens-Mack J.H."/>
            <person name="Tsai I.J."/>
        </authorList>
    </citation>
    <scope>NUCLEOTIDE SEQUENCE [LARGE SCALE GENOMIC DNA]</scope>
    <source>
        <strain evidence="11">cv. Chaw 1501</strain>
        <tissue evidence="10">Young leaves</tissue>
    </source>
</reference>
<sequence>MKMLYKIQWSSCLPSCMGFSEDSLPKSKSNKSASKQAQRLSFSDLSNPPTPEDLSISLVGSNLYVFSVSELKVITQTFSSNNFLGEGGFGPVHKGYVDEKLRPGLKAQPVAVKVLDLDGAQGHREWLTEVVFLGQLRHPHLVKLIGYCCEDEHRLLVYEFMTRGSLENHLFKRFSASLPWVTRLKIAIGAAKGLAFLHEAEKPVIYRDFKASNILLDSDYTAKLSDFGLAKDGPEGDHSHVSTRVMGTEGYAAPEYVMTGHLTAKSDVYSFGVVLLELLTGRRSMDKTRPNREQNLVDWARPFLNSARKLSRIMDPRLEGQYSSKAAQKAAELAYLCLSSHPKHRPLMRTIVETLEPLQDMLDDIPMAHFVYTVATPQTKTQDDDESKTVEEEKIKRHHRHRHQLHGQRHRNRSSPAVAALSEDATVYKKFGNGAPRNSPEHRL</sequence>
<feature type="domain" description="Protein kinase" evidence="9">
    <location>
        <begin position="78"/>
        <end position="362"/>
    </location>
</feature>
<dbReference type="InterPro" id="IPR001245">
    <property type="entry name" value="Ser-Thr/Tyr_kinase_cat_dom"/>
</dbReference>
<feature type="region of interest" description="Disordered" evidence="8">
    <location>
        <begin position="378"/>
        <end position="416"/>
    </location>
</feature>
<keyword evidence="6" id="KW-0611">Plant defense</keyword>
<dbReference type="CDD" id="cd14066">
    <property type="entry name" value="STKc_IRAK"/>
    <property type="match status" value="1"/>
</dbReference>
<dbReference type="InterPro" id="IPR050823">
    <property type="entry name" value="Plant_Ser_Thr_Prot_Kinase"/>
</dbReference>
<evidence type="ECO:0000256" key="3">
    <source>
        <dbReference type="ARBA" id="ARBA00022679"/>
    </source>
</evidence>
<dbReference type="Proteomes" id="UP000283530">
    <property type="component" value="Unassembled WGS sequence"/>
</dbReference>
<dbReference type="GO" id="GO:0006952">
    <property type="term" value="P:defense response"/>
    <property type="evidence" value="ECO:0007669"/>
    <property type="project" value="UniProtKB-KW"/>
</dbReference>
<dbReference type="Pfam" id="PF07714">
    <property type="entry name" value="PK_Tyr_Ser-Thr"/>
    <property type="match status" value="1"/>
</dbReference>
<dbReference type="GO" id="GO:0004674">
    <property type="term" value="F:protein serine/threonine kinase activity"/>
    <property type="evidence" value="ECO:0007669"/>
    <property type="project" value="UniProtKB-KW"/>
</dbReference>
<dbReference type="EC" id="2.7.11.1" evidence="1"/>
<dbReference type="EMBL" id="QPKB01000011">
    <property type="protein sequence ID" value="RWR95887.1"/>
    <property type="molecule type" value="Genomic_DNA"/>
</dbReference>
<evidence type="ECO:0000256" key="1">
    <source>
        <dbReference type="ARBA" id="ARBA00012513"/>
    </source>
</evidence>
<dbReference type="Gene3D" id="3.30.200.20">
    <property type="entry name" value="Phosphorylase Kinase, domain 1"/>
    <property type="match status" value="1"/>
</dbReference>
<keyword evidence="3" id="KW-0808">Transferase</keyword>
<dbReference type="InterPro" id="IPR000719">
    <property type="entry name" value="Prot_kinase_dom"/>
</dbReference>
<evidence type="ECO:0000256" key="7">
    <source>
        <dbReference type="ARBA" id="ARBA00022840"/>
    </source>
</evidence>
<name>A0A443PYN6_9MAGN</name>
<dbReference type="PANTHER" id="PTHR45621">
    <property type="entry name" value="OS01G0588500 PROTEIN-RELATED"/>
    <property type="match status" value="1"/>
</dbReference>
<dbReference type="STRING" id="337451.A0A443PYN6"/>
<dbReference type="PROSITE" id="PS50011">
    <property type="entry name" value="PROTEIN_KINASE_DOM"/>
    <property type="match status" value="1"/>
</dbReference>